<dbReference type="VEuPathDB" id="AmoebaDB:FDP41_006118"/>
<organism evidence="3 4">
    <name type="scientific">Naegleria fowleri</name>
    <name type="common">Brain eating amoeba</name>
    <dbReference type="NCBI Taxonomy" id="5763"/>
    <lineage>
        <taxon>Eukaryota</taxon>
        <taxon>Discoba</taxon>
        <taxon>Heterolobosea</taxon>
        <taxon>Tetramitia</taxon>
        <taxon>Eutetramitia</taxon>
        <taxon>Vahlkampfiidae</taxon>
        <taxon>Naegleria</taxon>
    </lineage>
</organism>
<feature type="region of interest" description="Disordered" evidence="2">
    <location>
        <begin position="359"/>
        <end position="378"/>
    </location>
</feature>
<dbReference type="VEuPathDB" id="AmoebaDB:NfTy_078090"/>
<evidence type="ECO:0000256" key="2">
    <source>
        <dbReference type="SAM" id="MobiDB-lite"/>
    </source>
</evidence>
<reference evidence="3 4" key="1">
    <citation type="journal article" date="2019" name="Sci. Rep.">
        <title>Nanopore sequencing improves the draft genome of the human pathogenic amoeba Naegleria fowleri.</title>
        <authorList>
            <person name="Liechti N."/>
            <person name="Schurch N."/>
            <person name="Bruggmann R."/>
            <person name="Wittwer M."/>
        </authorList>
    </citation>
    <scope>NUCLEOTIDE SEQUENCE [LARGE SCALE GENOMIC DNA]</scope>
    <source>
        <strain evidence="3 4">ATCC 30894</strain>
    </source>
</reference>
<gene>
    <name evidence="3" type="ORF">FDP41_006118</name>
</gene>
<feature type="coiled-coil region" evidence="1">
    <location>
        <begin position="271"/>
        <end position="298"/>
    </location>
</feature>
<accession>A0A6A5BKR5</accession>
<protein>
    <submittedName>
        <fullName evidence="3">Uncharacterized protein</fullName>
    </submittedName>
</protein>
<dbReference type="RefSeq" id="XP_044559357.1">
    <property type="nucleotide sequence ID" value="XM_044709718.1"/>
</dbReference>
<sequence>MLRFGRMHGSSLAMDGSYLKSLCQQHHHQWPGLARPLIIPKFLIAPKYTFRNYAIIVNKSVQNVSKQQTQPAKKSNFAKSQEKLKKEKIQQFVLSKSEMDSIHDKKQLEETLQMQKLITQKIQWNERIQNANASGKSLSEKEQQEAEEFHTLFYRKIVQYAHFRAMNMLEGGNTKEDDDGSIGTFYLFTSKLQHQKYLERFESKILKKEYSSVKVSTAPTIAQHLMGVLTSTSIENISAVIDDTLVLPPQELKHVLDWSQTVLTDLTLATFVKAIKDLNEMQKELADIEIKLNTAESNSSTTKGTQLALKAKYHTLIEEKKKVMLEQLSKVNRLRGKLFVASKLYVACNEENVSEIASTTSATTHDAKTNSNDIPKDDESKDLERFTLTTDSKRVLFAYSAPDVAAKDLGTLLKLSNRYDVALAVVTGSELFGNFLKKYLDKVDHMRMSFLGIHHEVLTHTFTRDDIQSIIDQGQEAEQIKEQSALSIKEQIEKQEQDNQKAAEEHPTPPSISIKTVEE</sequence>
<evidence type="ECO:0000313" key="3">
    <source>
        <dbReference type="EMBL" id="KAF0974644.1"/>
    </source>
</evidence>
<keyword evidence="4" id="KW-1185">Reference proteome</keyword>
<dbReference type="EMBL" id="VFQX01000051">
    <property type="protein sequence ID" value="KAF0974644.1"/>
    <property type="molecule type" value="Genomic_DNA"/>
</dbReference>
<dbReference type="OrthoDB" id="10369351at2759"/>
<proteinExistence type="predicted"/>
<dbReference type="OMA" id="VACNEEN"/>
<dbReference type="AlphaFoldDB" id="A0A6A5BKR5"/>
<comment type="caution">
    <text evidence="3">The sequence shown here is derived from an EMBL/GenBank/DDBJ whole genome shotgun (WGS) entry which is preliminary data.</text>
</comment>
<keyword evidence="1" id="KW-0175">Coiled coil</keyword>
<dbReference type="GeneID" id="68113336"/>
<dbReference type="VEuPathDB" id="AmoebaDB:NF0113030"/>
<feature type="compositionally biased region" description="Polar residues" evidence="2">
    <location>
        <begin position="359"/>
        <end position="373"/>
    </location>
</feature>
<name>A0A6A5BKR5_NAEFO</name>
<dbReference type="Proteomes" id="UP000444721">
    <property type="component" value="Unassembled WGS sequence"/>
</dbReference>
<feature type="compositionally biased region" description="Basic and acidic residues" evidence="2">
    <location>
        <begin position="490"/>
        <end position="507"/>
    </location>
</feature>
<feature type="region of interest" description="Disordered" evidence="2">
    <location>
        <begin position="481"/>
        <end position="519"/>
    </location>
</feature>
<evidence type="ECO:0000313" key="4">
    <source>
        <dbReference type="Proteomes" id="UP000444721"/>
    </source>
</evidence>
<evidence type="ECO:0000256" key="1">
    <source>
        <dbReference type="SAM" id="Coils"/>
    </source>
</evidence>